<proteinExistence type="predicted"/>
<dbReference type="InterPro" id="IPR016040">
    <property type="entry name" value="NAD(P)-bd_dom"/>
</dbReference>
<dbReference type="Gene3D" id="3.40.50.720">
    <property type="entry name" value="NAD(P)-binding Rossmann-like Domain"/>
    <property type="match status" value="1"/>
</dbReference>
<organism evidence="2 3">
    <name type="scientific">Runella rosea</name>
    <dbReference type="NCBI Taxonomy" id="2259595"/>
    <lineage>
        <taxon>Bacteria</taxon>
        <taxon>Pseudomonadati</taxon>
        <taxon>Bacteroidota</taxon>
        <taxon>Cytophagia</taxon>
        <taxon>Cytophagales</taxon>
        <taxon>Spirosomataceae</taxon>
        <taxon>Runella</taxon>
    </lineage>
</organism>
<dbReference type="OrthoDB" id="9780595at2"/>
<reference evidence="2 3" key="1">
    <citation type="submission" date="2018-07" db="EMBL/GenBank/DDBJ databases">
        <title>Genome sequencing of Runella.</title>
        <authorList>
            <person name="Baek M.-G."/>
            <person name="Yi H."/>
        </authorList>
    </citation>
    <scope>NUCLEOTIDE SEQUENCE [LARGE SCALE GENOMIC DNA]</scope>
    <source>
        <strain evidence="2 3">HYN0085</strain>
    </source>
</reference>
<evidence type="ECO:0000259" key="1">
    <source>
        <dbReference type="Pfam" id="PF13460"/>
    </source>
</evidence>
<keyword evidence="3" id="KW-1185">Reference proteome</keyword>
<evidence type="ECO:0000313" key="2">
    <source>
        <dbReference type="EMBL" id="AXE17173.1"/>
    </source>
</evidence>
<dbReference type="PANTHER" id="PTHR15020">
    <property type="entry name" value="FLAVIN REDUCTASE-RELATED"/>
    <property type="match status" value="1"/>
</dbReference>
<gene>
    <name evidence="2" type="ORF">DR864_05200</name>
</gene>
<dbReference type="Pfam" id="PF13460">
    <property type="entry name" value="NAD_binding_10"/>
    <property type="match status" value="1"/>
</dbReference>
<name>A0A344TEV2_9BACT</name>
<dbReference type="SUPFAM" id="SSF51735">
    <property type="entry name" value="NAD(P)-binding Rossmann-fold domains"/>
    <property type="match status" value="1"/>
</dbReference>
<sequence length="303" mass="34855">MATNHTTMSAKKTIAIVGATGRLAQPVIRQLLWHGYQVRAVVRSIEKANKMLPDLVVLVQGDVADSSSLMQAFKGVDYVYINLSADEVQPNQAFYAEREGIQNIVKACQLNGIQHILKISALGAYPFIEQHKDILQNKIRRQGHRFIEQSNIPFTIFHPTWFLDSLFWAIKKNNFQWIGKPVEFYWINSEDYAVQVIEAIGNPQAFDTHYAVQGPEKLNYKQVFERLKTSYNPQLKMQVLPLWMVKLMGIFSPKMSHLAELFGFYEQTNEAFYAQKTWADLGKPRTSPEEFAQQFGEEKSLYL</sequence>
<accession>A0A344TEV2</accession>
<dbReference type="KEGG" id="run:DR864_05200"/>
<dbReference type="AlphaFoldDB" id="A0A344TEV2"/>
<evidence type="ECO:0000313" key="3">
    <source>
        <dbReference type="Proteomes" id="UP000251993"/>
    </source>
</evidence>
<dbReference type="Proteomes" id="UP000251993">
    <property type="component" value="Chromosome"/>
</dbReference>
<dbReference type="EMBL" id="CP030850">
    <property type="protein sequence ID" value="AXE17173.1"/>
    <property type="molecule type" value="Genomic_DNA"/>
</dbReference>
<dbReference type="InterPro" id="IPR036291">
    <property type="entry name" value="NAD(P)-bd_dom_sf"/>
</dbReference>
<feature type="domain" description="NAD(P)-binding" evidence="1">
    <location>
        <begin position="18"/>
        <end position="165"/>
    </location>
</feature>
<dbReference type="PANTHER" id="PTHR15020:SF50">
    <property type="entry name" value="UPF0659 PROTEIN YMR090W"/>
    <property type="match status" value="1"/>
</dbReference>
<protein>
    <recommendedName>
        <fullName evidence="1">NAD(P)-binding domain-containing protein</fullName>
    </recommendedName>
</protein>